<dbReference type="HOGENOM" id="CLU_968721_0_0_5"/>
<keyword evidence="3" id="KW-1185">Reference proteome</keyword>
<name>B4RHS9_PHEZH</name>
<feature type="signal peptide" evidence="1">
    <location>
        <begin position="1"/>
        <end position="30"/>
    </location>
</feature>
<gene>
    <name evidence="2" type="ordered locus">PHZ_c2711</name>
</gene>
<feature type="chain" id="PRO_5002822684" evidence="1">
    <location>
        <begin position="31"/>
        <end position="295"/>
    </location>
</feature>
<dbReference type="eggNOG" id="ENOG5032VMW">
    <property type="taxonomic scope" value="Bacteria"/>
</dbReference>
<proteinExistence type="predicted"/>
<dbReference type="EMBL" id="CP000747">
    <property type="protein sequence ID" value="ACG79120.1"/>
    <property type="molecule type" value="Genomic_DNA"/>
</dbReference>
<evidence type="ECO:0000256" key="1">
    <source>
        <dbReference type="SAM" id="SignalP"/>
    </source>
</evidence>
<evidence type="ECO:0000313" key="2">
    <source>
        <dbReference type="EMBL" id="ACG79120.1"/>
    </source>
</evidence>
<organism evidence="2 3">
    <name type="scientific">Phenylobacterium zucineum (strain HLK1)</name>
    <dbReference type="NCBI Taxonomy" id="450851"/>
    <lineage>
        <taxon>Bacteria</taxon>
        <taxon>Pseudomonadati</taxon>
        <taxon>Pseudomonadota</taxon>
        <taxon>Alphaproteobacteria</taxon>
        <taxon>Caulobacterales</taxon>
        <taxon>Caulobacteraceae</taxon>
        <taxon>Phenylobacterium</taxon>
    </lineage>
</organism>
<dbReference type="AlphaFoldDB" id="B4RHS9"/>
<reference evidence="2 3" key="1">
    <citation type="journal article" date="2008" name="BMC Genomics">
        <title>Complete genome of Phenylobacterium zucineum - a novel facultative intracellular bacterium isolated from human erythroleukemia cell line K562.</title>
        <authorList>
            <person name="Luo Y."/>
            <person name="Xu X."/>
            <person name="Ding Z."/>
            <person name="Liu Z."/>
            <person name="Zhang B."/>
            <person name="Yan Z."/>
            <person name="Sun J."/>
            <person name="Hu S."/>
            <person name="Hu X."/>
        </authorList>
    </citation>
    <scope>NUCLEOTIDE SEQUENCE [LARGE SCALE GENOMIC DNA]</scope>
    <source>
        <strain evidence="2 3">HLK1</strain>
    </source>
</reference>
<keyword evidence="1" id="KW-0732">Signal</keyword>
<dbReference type="Proteomes" id="UP000001868">
    <property type="component" value="Chromosome"/>
</dbReference>
<protein>
    <submittedName>
        <fullName evidence="2">Uncharacterized protein</fullName>
    </submittedName>
</protein>
<evidence type="ECO:0000313" key="3">
    <source>
        <dbReference type="Proteomes" id="UP000001868"/>
    </source>
</evidence>
<accession>B4RHS9</accession>
<sequence>MMTDTRGKARPAFRWLGFLGAAAAAAPAVAQGGAPSLFFERTVLQAADERCGLLTPDVGAALAAGAAQARGAALRQGASERTIKSLEARARTRAARMGCASPELARAALDVEEAYKGFVRVRRMTYPGERAEWRADRTLARDARWRLSQESRFGADRMTFGLAGRAAPGVLLAVAQFADEAQPYGARLVMRDTDRTLGPYLPAGASLARRLPPSSGQRSFLAEARSPAGADLLPRDARSGWALRFPEEAVQALAGLDPREAVAVQFLFPGGGVRTAYVEVGDFAAGRAFVQMAAR</sequence>
<dbReference type="STRING" id="450851.PHZ_c2711"/>
<dbReference type="KEGG" id="pzu:PHZ_c2711"/>